<accession>A0A840EMS3</accession>
<dbReference type="GO" id="GO:0004029">
    <property type="term" value="F:aldehyde dehydrogenase (NAD+) activity"/>
    <property type="evidence" value="ECO:0007669"/>
    <property type="project" value="TreeGrafter"/>
</dbReference>
<evidence type="ECO:0000313" key="2">
    <source>
        <dbReference type="Proteomes" id="UP000553034"/>
    </source>
</evidence>
<dbReference type="AlphaFoldDB" id="A0A840EMS3"/>
<keyword evidence="2" id="KW-1185">Reference proteome</keyword>
<dbReference type="InterPro" id="IPR051783">
    <property type="entry name" value="NAD(P)-dependent_oxidoreduct"/>
</dbReference>
<dbReference type="SUPFAM" id="SSF51735">
    <property type="entry name" value="NAD(P)-binding Rossmann-fold domains"/>
    <property type="match status" value="1"/>
</dbReference>
<reference evidence="1 2" key="1">
    <citation type="submission" date="2020-08" db="EMBL/GenBank/DDBJ databases">
        <title>Genomic Encyclopedia of Type Strains, Phase IV (KMG-IV): sequencing the most valuable type-strain genomes for metagenomic binning, comparative biology and taxonomic classification.</title>
        <authorList>
            <person name="Goeker M."/>
        </authorList>
    </citation>
    <scope>NUCLEOTIDE SEQUENCE [LARGE SCALE GENOMIC DNA]</scope>
    <source>
        <strain evidence="1 2">DSM 29568</strain>
    </source>
</reference>
<protein>
    <submittedName>
        <fullName evidence="1">Nucleoside-diphosphate-sugar epimerase</fullName>
    </submittedName>
</protein>
<dbReference type="InterPro" id="IPR036291">
    <property type="entry name" value="NAD(P)-bd_dom_sf"/>
</dbReference>
<evidence type="ECO:0000313" key="1">
    <source>
        <dbReference type="EMBL" id="MBB4118270.1"/>
    </source>
</evidence>
<sequence>MKTVSILGCGWLGIALGKKLSERFYVKGSTTQIENFNTLEKSGITPFCLNVLPHEIKGNSASFFKETDVLFICLPPGKQEIADYPKKIKTIIKTSKAFNIPKLIFTSSTRVFLDTDLIPTYTENDVPNATGNRAKHIIAAENLILNEKGFVVRFGGLLGTDRHPVHFLSGKTQITKPNAPVNLIQQQDCVRLLTQLLSYTGKQQVFHGVANNHPTRKDFYTQAALQKKLNLPQFIKTEITAQGKIINASLTEKILDLSFINLTP</sequence>
<dbReference type="EMBL" id="JACIFO010000002">
    <property type="protein sequence ID" value="MBB4118270.1"/>
    <property type="molecule type" value="Genomic_DNA"/>
</dbReference>
<dbReference type="PANTHER" id="PTHR48079">
    <property type="entry name" value="PROTEIN YEEZ"/>
    <property type="match status" value="1"/>
</dbReference>
<dbReference type="Proteomes" id="UP000553034">
    <property type="component" value="Unassembled WGS sequence"/>
</dbReference>
<proteinExistence type="predicted"/>
<dbReference type="Gene3D" id="3.40.50.720">
    <property type="entry name" value="NAD(P)-binding Rossmann-like Domain"/>
    <property type="match status" value="1"/>
</dbReference>
<gene>
    <name evidence="1" type="ORF">GGR32_000544</name>
</gene>
<name>A0A840EMS3_9FLAO</name>
<dbReference type="PANTHER" id="PTHR48079:SF6">
    <property type="entry name" value="NAD(P)-BINDING DOMAIN-CONTAINING PROTEIN-RELATED"/>
    <property type="match status" value="1"/>
</dbReference>
<dbReference type="GO" id="GO:0005737">
    <property type="term" value="C:cytoplasm"/>
    <property type="evidence" value="ECO:0007669"/>
    <property type="project" value="TreeGrafter"/>
</dbReference>
<comment type="caution">
    <text evidence="1">The sequence shown here is derived from an EMBL/GenBank/DDBJ whole genome shotgun (WGS) entry which is preliminary data.</text>
</comment>
<dbReference type="RefSeq" id="WP_183476101.1">
    <property type="nucleotide sequence ID" value="NZ_JACIFO010000002.1"/>
</dbReference>
<organism evidence="1 2">
    <name type="scientific">Mesonia hippocampi</name>
    <dbReference type="NCBI Taxonomy" id="1628250"/>
    <lineage>
        <taxon>Bacteria</taxon>
        <taxon>Pseudomonadati</taxon>
        <taxon>Bacteroidota</taxon>
        <taxon>Flavobacteriia</taxon>
        <taxon>Flavobacteriales</taxon>
        <taxon>Flavobacteriaceae</taxon>
        <taxon>Mesonia</taxon>
    </lineage>
</organism>